<sequence>MATLEVVVDNGLSQQEVDPPKDSIPSPNGPVQQHTTATDSLPKPEGVHQWCNGTRVKIDTHNAIKVNVKINILEISSIDQVSETFTAIFTMQLFHIDPMLKDFRTDVTYATDRELVVEENCTITTNWKYSPQGTVTIRCANGFEKELEPTCIQHIGQPDWDKDHTLFKPSFTFGNAVGTAEVIQHVRMLEYCSPAGGHVFEKYKFQATFAERLELMSMPFDRQVLRIRIYGEEPIWRMQLAPFKDDRAGWKSAPVPTEWKVDCDVDVCNQKVPPFRVMVWKLDDKAFRSSLEVVTHVKRIPTFYVLNVMVVNCAITFLTVAAYACRPDDFNGRAEIQFTLLLTSVSYKVVTSSWMPIKSYLTFLDQYILANLLIQAISIAESFISILVGCKQIRDQDDVWNDGMFNGKYQERVPPERQCWPGLDTFEARCRISAECCIRFGQHCTSCSTSLIIMVGLKKGC</sequence>
<evidence type="ECO:0000256" key="1">
    <source>
        <dbReference type="ARBA" id="ARBA00004141"/>
    </source>
</evidence>
<dbReference type="SUPFAM" id="SSF90112">
    <property type="entry name" value="Neurotransmitter-gated ion-channel transmembrane pore"/>
    <property type="match status" value="1"/>
</dbReference>
<gene>
    <name evidence="4" type="ORF">PCOR1329_LOCUS75512</name>
</gene>
<feature type="transmembrane region" description="Helical" evidence="3">
    <location>
        <begin position="367"/>
        <end position="388"/>
    </location>
</feature>
<evidence type="ECO:0008006" key="6">
    <source>
        <dbReference type="Google" id="ProtNLM"/>
    </source>
</evidence>
<feature type="transmembrane region" description="Helical" evidence="3">
    <location>
        <begin position="303"/>
        <end position="324"/>
    </location>
</feature>
<comment type="subcellular location">
    <subcellularLocation>
        <location evidence="1">Membrane</location>
        <topology evidence="1">Multi-pass membrane protein</topology>
    </subcellularLocation>
</comment>
<reference evidence="4" key="1">
    <citation type="submission" date="2023-10" db="EMBL/GenBank/DDBJ databases">
        <authorList>
            <person name="Chen Y."/>
            <person name="Shah S."/>
            <person name="Dougan E. K."/>
            <person name="Thang M."/>
            <person name="Chan C."/>
        </authorList>
    </citation>
    <scope>NUCLEOTIDE SEQUENCE [LARGE SCALE GENOMIC DNA]</scope>
</reference>
<dbReference type="InterPro" id="IPR036719">
    <property type="entry name" value="Neuro-gated_channel_TM_sf"/>
</dbReference>
<evidence type="ECO:0000313" key="4">
    <source>
        <dbReference type="EMBL" id="CAK0897277.1"/>
    </source>
</evidence>
<keyword evidence="5" id="KW-1185">Reference proteome</keyword>
<name>A0ABN9XH67_9DINO</name>
<keyword evidence="3" id="KW-0812">Transmembrane</keyword>
<organism evidence="4 5">
    <name type="scientific">Prorocentrum cordatum</name>
    <dbReference type="NCBI Taxonomy" id="2364126"/>
    <lineage>
        <taxon>Eukaryota</taxon>
        <taxon>Sar</taxon>
        <taxon>Alveolata</taxon>
        <taxon>Dinophyceae</taxon>
        <taxon>Prorocentrales</taxon>
        <taxon>Prorocentraceae</taxon>
        <taxon>Prorocentrum</taxon>
    </lineage>
</organism>
<keyword evidence="3" id="KW-0472">Membrane</keyword>
<dbReference type="EMBL" id="CAUYUJ010020306">
    <property type="protein sequence ID" value="CAK0897277.1"/>
    <property type="molecule type" value="Genomic_DNA"/>
</dbReference>
<protein>
    <recommendedName>
        <fullName evidence="6">Neurotransmitter-gated ion-channel ligand-binding domain-containing protein</fullName>
    </recommendedName>
</protein>
<evidence type="ECO:0000313" key="5">
    <source>
        <dbReference type="Proteomes" id="UP001189429"/>
    </source>
</evidence>
<proteinExistence type="predicted"/>
<dbReference type="PANTHER" id="PTHR18945">
    <property type="entry name" value="NEUROTRANSMITTER GATED ION CHANNEL"/>
    <property type="match status" value="1"/>
</dbReference>
<dbReference type="InterPro" id="IPR006201">
    <property type="entry name" value="Neur_channel"/>
</dbReference>
<dbReference type="Gene3D" id="2.70.170.10">
    <property type="entry name" value="Neurotransmitter-gated ion-channel ligand-binding domain"/>
    <property type="match status" value="1"/>
</dbReference>
<comment type="caution">
    <text evidence="4">The sequence shown here is derived from an EMBL/GenBank/DDBJ whole genome shotgun (WGS) entry which is preliminary data.</text>
</comment>
<feature type="compositionally biased region" description="Polar residues" evidence="2">
    <location>
        <begin position="25"/>
        <end position="39"/>
    </location>
</feature>
<dbReference type="Gene3D" id="1.20.58.390">
    <property type="entry name" value="Neurotransmitter-gated ion-channel transmembrane domain"/>
    <property type="match status" value="1"/>
</dbReference>
<keyword evidence="3" id="KW-1133">Transmembrane helix</keyword>
<dbReference type="InterPro" id="IPR036734">
    <property type="entry name" value="Neur_chan_lig-bd_sf"/>
</dbReference>
<evidence type="ECO:0000256" key="3">
    <source>
        <dbReference type="SAM" id="Phobius"/>
    </source>
</evidence>
<accession>A0ABN9XH67</accession>
<feature type="transmembrane region" description="Helical" evidence="3">
    <location>
        <begin position="336"/>
        <end position="355"/>
    </location>
</feature>
<dbReference type="InterPro" id="IPR038050">
    <property type="entry name" value="Neuro_actylchol_rec"/>
</dbReference>
<feature type="region of interest" description="Disordered" evidence="2">
    <location>
        <begin position="1"/>
        <end position="46"/>
    </location>
</feature>
<dbReference type="Proteomes" id="UP001189429">
    <property type="component" value="Unassembled WGS sequence"/>
</dbReference>
<evidence type="ECO:0000256" key="2">
    <source>
        <dbReference type="SAM" id="MobiDB-lite"/>
    </source>
</evidence>